<comment type="caution">
    <text evidence="2">The sequence shown here is derived from an EMBL/GenBank/DDBJ whole genome shotgun (WGS) entry which is preliminary data.</text>
</comment>
<sequence>MRTKQGFELQFGVNHLGVFALTSLLLPKLAETPEARVVVTSSISHLQARIDWDDLNADRSYVKTERYGASKLANALLFFELDRRLRAAKSPVTAIGVHPGIAATSLGRHMGLAQLAGPIVGLLLNNPERGAWPALLAATGKVKPGGYYGPIGFGGIRGVAGEAKRAPHAEDPALAKRLWEVSVAMTGVDPGLPAV</sequence>
<dbReference type="InterPro" id="IPR036291">
    <property type="entry name" value="NAD(P)-bd_dom_sf"/>
</dbReference>
<organism evidence="2 3">
    <name type="scientific">Rhizobium esperanzae</name>
    <dbReference type="NCBI Taxonomy" id="1967781"/>
    <lineage>
        <taxon>Bacteria</taxon>
        <taxon>Pseudomonadati</taxon>
        <taxon>Pseudomonadota</taxon>
        <taxon>Alphaproteobacteria</taxon>
        <taxon>Hyphomicrobiales</taxon>
        <taxon>Rhizobiaceae</taxon>
        <taxon>Rhizobium/Agrobacterium group</taxon>
        <taxon>Rhizobium</taxon>
    </lineage>
</organism>
<dbReference type="Proteomes" id="UP000533724">
    <property type="component" value="Unassembled WGS sequence"/>
</dbReference>
<evidence type="ECO:0000256" key="1">
    <source>
        <dbReference type="ARBA" id="ARBA00023002"/>
    </source>
</evidence>
<dbReference type="AlphaFoldDB" id="A0A7W6UGS9"/>
<name>A0A7W6UGS9_9HYPH</name>
<dbReference type="PANTHER" id="PTHR43157">
    <property type="entry name" value="PHOSPHATIDYLINOSITOL-GLYCAN BIOSYNTHESIS CLASS F PROTEIN-RELATED"/>
    <property type="match status" value="1"/>
</dbReference>
<dbReference type="Pfam" id="PF00106">
    <property type="entry name" value="adh_short"/>
    <property type="match status" value="1"/>
</dbReference>
<evidence type="ECO:0000313" key="2">
    <source>
        <dbReference type="EMBL" id="MBB4437786.1"/>
    </source>
</evidence>
<dbReference type="EMBL" id="JACIHI010000002">
    <property type="protein sequence ID" value="MBB4437786.1"/>
    <property type="molecule type" value="Genomic_DNA"/>
</dbReference>
<reference evidence="2 3" key="1">
    <citation type="submission" date="2020-08" db="EMBL/GenBank/DDBJ databases">
        <title>Genomic Encyclopedia of Type Strains, Phase IV (KMG-V): Genome sequencing to study the core and pangenomes of soil and plant-associated prokaryotes.</title>
        <authorList>
            <person name="Whitman W."/>
        </authorList>
    </citation>
    <scope>NUCLEOTIDE SEQUENCE [LARGE SCALE GENOMIC DNA]</scope>
    <source>
        <strain evidence="2 3">SEMIA 414</strain>
    </source>
</reference>
<protein>
    <submittedName>
        <fullName evidence="2">NAD(P)-dependent dehydrogenase (Short-subunit alcohol dehydrogenase family)</fullName>
    </submittedName>
</protein>
<dbReference type="InterPro" id="IPR002347">
    <property type="entry name" value="SDR_fam"/>
</dbReference>
<accession>A0A7W6UGS9</accession>
<proteinExistence type="predicted"/>
<dbReference type="PANTHER" id="PTHR43157:SF73">
    <property type="entry name" value="WW DOMAIN-CONTAINING OXIDOREDUCTASE-LIKE PROTEIN"/>
    <property type="match status" value="1"/>
</dbReference>
<dbReference type="GO" id="GO:0016491">
    <property type="term" value="F:oxidoreductase activity"/>
    <property type="evidence" value="ECO:0007669"/>
    <property type="project" value="UniProtKB-KW"/>
</dbReference>
<gene>
    <name evidence="2" type="ORF">GGE15_001035</name>
</gene>
<dbReference type="Gene3D" id="3.40.50.720">
    <property type="entry name" value="NAD(P)-binding Rossmann-like Domain"/>
    <property type="match status" value="1"/>
</dbReference>
<keyword evidence="1" id="KW-0560">Oxidoreductase</keyword>
<dbReference type="SUPFAM" id="SSF51735">
    <property type="entry name" value="NAD(P)-binding Rossmann-fold domains"/>
    <property type="match status" value="1"/>
</dbReference>
<evidence type="ECO:0000313" key="3">
    <source>
        <dbReference type="Proteomes" id="UP000533724"/>
    </source>
</evidence>